<dbReference type="EMBL" id="JASCZI010030209">
    <property type="protein sequence ID" value="MED6118123.1"/>
    <property type="molecule type" value="Genomic_DNA"/>
</dbReference>
<accession>A0ABU6R2W0</accession>
<sequence>MAAFKFLVSLPGGLPKRNKFTCRWILDSSDAEVGKFLDDLLDAKIKKIKLDNLLAMMVDPSRMGPRAVLPTGRPAATAVAAAAASSASASAAGPTPAES</sequence>
<dbReference type="Proteomes" id="UP001341840">
    <property type="component" value="Unassembled WGS sequence"/>
</dbReference>
<organism evidence="1 2">
    <name type="scientific">Stylosanthes scabra</name>
    <dbReference type="NCBI Taxonomy" id="79078"/>
    <lineage>
        <taxon>Eukaryota</taxon>
        <taxon>Viridiplantae</taxon>
        <taxon>Streptophyta</taxon>
        <taxon>Embryophyta</taxon>
        <taxon>Tracheophyta</taxon>
        <taxon>Spermatophyta</taxon>
        <taxon>Magnoliopsida</taxon>
        <taxon>eudicotyledons</taxon>
        <taxon>Gunneridae</taxon>
        <taxon>Pentapetalae</taxon>
        <taxon>rosids</taxon>
        <taxon>fabids</taxon>
        <taxon>Fabales</taxon>
        <taxon>Fabaceae</taxon>
        <taxon>Papilionoideae</taxon>
        <taxon>50 kb inversion clade</taxon>
        <taxon>dalbergioids sensu lato</taxon>
        <taxon>Dalbergieae</taxon>
        <taxon>Pterocarpus clade</taxon>
        <taxon>Stylosanthes</taxon>
    </lineage>
</organism>
<name>A0ABU6R2W0_9FABA</name>
<evidence type="ECO:0000313" key="2">
    <source>
        <dbReference type="Proteomes" id="UP001341840"/>
    </source>
</evidence>
<protein>
    <submittedName>
        <fullName evidence="1">Uncharacterized protein</fullName>
    </submittedName>
</protein>
<gene>
    <name evidence="1" type="ORF">PIB30_000105</name>
</gene>
<keyword evidence="2" id="KW-1185">Reference proteome</keyword>
<evidence type="ECO:0000313" key="1">
    <source>
        <dbReference type="EMBL" id="MED6118123.1"/>
    </source>
</evidence>
<reference evidence="1 2" key="1">
    <citation type="journal article" date="2023" name="Plants (Basel)">
        <title>Bridging the Gap: Combining Genomics and Transcriptomics Approaches to Understand Stylosanthes scabra, an Orphan Legume from the Brazilian Caatinga.</title>
        <authorList>
            <person name="Ferreira-Neto J.R.C."/>
            <person name="da Silva M.D."/>
            <person name="Binneck E."/>
            <person name="de Melo N.F."/>
            <person name="da Silva R.H."/>
            <person name="de Melo A.L.T.M."/>
            <person name="Pandolfi V."/>
            <person name="Bustamante F.O."/>
            <person name="Brasileiro-Vidal A.C."/>
            <person name="Benko-Iseppon A.M."/>
        </authorList>
    </citation>
    <scope>NUCLEOTIDE SEQUENCE [LARGE SCALE GENOMIC DNA]</scope>
    <source>
        <tissue evidence="1">Leaves</tissue>
    </source>
</reference>
<proteinExistence type="predicted"/>
<comment type="caution">
    <text evidence="1">The sequence shown here is derived from an EMBL/GenBank/DDBJ whole genome shotgun (WGS) entry which is preliminary data.</text>
</comment>